<keyword evidence="6 8" id="KW-0472">Membrane</keyword>
<feature type="transmembrane region" description="Helical" evidence="8">
    <location>
        <begin position="519"/>
        <end position="539"/>
    </location>
</feature>
<keyword evidence="4 8" id="KW-0812">Transmembrane</keyword>
<feature type="transmembrane region" description="Helical" evidence="8">
    <location>
        <begin position="755"/>
        <end position="774"/>
    </location>
</feature>
<dbReference type="OrthoDB" id="9799209at2"/>
<dbReference type="Pfam" id="PF12795">
    <property type="entry name" value="MscS_porin"/>
    <property type="match status" value="1"/>
</dbReference>
<feature type="domain" description="Mechanosensitive ion channel MscS" evidence="10">
    <location>
        <begin position="964"/>
        <end position="1029"/>
    </location>
</feature>
<keyword evidence="16" id="KW-1185">Reference proteome</keyword>
<feature type="transmembrane region" description="Helical" evidence="8">
    <location>
        <begin position="721"/>
        <end position="743"/>
    </location>
</feature>
<evidence type="ECO:0000256" key="9">
    <source>
        <dbReference type="SAM" id="SignalP"/>
    </source>
</evidence>
<dbReference type="SUPFAM" id="SSF82861">
    <property type="entry name" value="Mechanosensitive channel protein MscS (YggB), transmembrane region"/>
    <property type="match status" value="1"/>
</dbReference>
<gene>
    <name evidence="15" type="ORF">B0F88_11256</name>
</gene>
<feature type="transmembrane region" description="Helical" evidence="8">
    <location>
        <begin position="677"/>
        <end position="697"/>
    </location>
</feature>
<dbReference type="InterPro" id="IPR006685">
    <property type="entry name" value="MscS_channel_2nd"/>
</dbReference>
<keyword evidence="9" id="KW-0732">Signal</keyword>
<comment type="similarity">
    <text evidence="2">Belongs to the MscS (TC 1.A.23) family.</text>
</comment>
<dbReference type="GO" id="GO:0005886">
    <property type="term" value="C:plasma membrane"/>
    <property type="evidence" value="ECO:0007669"/>
    <property type="project" value="UniProtKB-SubCell"/>
</dbReference>
<reference evidence="15 16" key="1">
    <citation type="submission" date="2018-02" db="EMBL/GenBank/DDBJ databases">
        <title>Subsurface microbial communities from deep shales in Ohio and West Virginia, USA.</title>
        <authorList>
            <person name="Wrighton K."/>
        </authorList>
    </citation>
    <scope>NUCLEOTIDE SEQUENCE [LARGE SCALE GENOMIC DNA]</scope>
    <source>
        <strain evidence="15 16">OWC-G53F</strain>
    </source>
</reference>
<dbReference type="SUPFAM" id="SSF82689">
    <property type="entry name" value="Mechanosensitive channel protein MscS (YggB), C-terminal domain"/>
    <property type="match status" value="1"/>
</dbReference>
<dbReference type="Pfam" id="PF21082">
    <property type="entry name" value="MS_channel_3rd"/>
    <property type="match status" value="1"/>
</dbReference>
<evidence type="ECO:0000259" key="13">
    <source>
        <dbReference type="Pfam" id="PF21082"/>
    </source>
</evidence>
<dbReference type="EMBL" id="PTIY01000012">
    <property type="protein sequence ID" value="PPK68224.1"/>
    <property type="molecule type" value="Genomic_DNA"/>
</dbReference>
<dbReference type="Proteomes" id="UP000238071">
    <property type="component" value="Unassembled WGS sequence"/>
</dbReference>
<evidence type="ECO:0000313" key="16">
    <source>
        <dbReference type="Proteomes" id="UP000238071"/>
    </source>
</evidence>
<dbReference type="PANTHER" id="PTHR30347">
    <property type="entry name" value="POTASSIUM CHANNEL RELATED"/>
    <property type="match status" value="1"/>
</dbReference>
<dbReference type="InterPro" id="IPR023408">
    <property type="entry name" value="MscS_beta-dom_sf"/>
</dbReference>
<sequence>MKIINLPLTQFRIHPLLFLLLVVALGSSGAWAKSAASDAGQKNPVFQINKDTLKAKIDAINTREGIDEATKSKLLSIYQTAEDNLANIEKFKAQTADFKAALKQAPEQTKRLQKEIEQASLKASRQKPEDFSRIPVEELEQRLIIEKGNLSNLDEQLKKLEDELAVQSSRPQFIREEMLAAQQDIETAQKKLGMTADKSGSKLEVEARQAQLKTSIDSRAAELKMLDVEAISNPARVELLKAQFQQLDMQKAALSSVVAAIESLALDLRQQEAKQMQDALSQAEKAASGKHALIQENTRENIQYSRDLQDFTARIERYTEQKARVDAQAGEIETDFKSAEKKISLAGLSPALGKILREQRRNLPIQNEFEQQSQVIQNETAIASLAQFKVEDKLERLADVDATLKDMMRRQVDPALPADQRMMIQAELRVLLNNQKELLNKLSVAYTSYLHTLGDLDFARQQMITQAGKFATYLDERLLWVPSSEPINLNYIADLYHSAQWLLSPFNWMALIKDTVKLAWNYLFLTFVAVLFFVGLQFARNWAKLQLQAISGKVERISTDSFYYTLRALAYNLIIVLPLPLLFEYLGWFLSMDIGVDDFSQALGKGLQGAALPLFFLQFFYRLFAADGIARKHFQWQKTIVGLLRTQVAWIRFIVVPGVFIISSTGASKFSAHSDSIGRLALIIDMIAMTVFVGRVLKPSSGLLRGYIDKNADGWIAKLRYVWYSAAIAIPLVIIGFAVAGYYLSALELQQKLVVTLRLIFSVIIIHALVFRWLTLVNRQLAISNARQKRKTAAIAEKPLAGSEDPILPVDEQQIDIPKINAQTIKLLNVFIGFTVVIGFWMIWKNILPAFSFLDRVVLWHHLVNIDNQESYQPITLINLLLAGLYIFIAVVSIRNFSGVMELLVFRRLPIEAGGRYAVNQLAKYVLFSIGFISVANELGGSWSQVQWLVAALSVGLGFGLQEIFANMVSGIILLFERPIRVGDTVTIGSITGKVSRIHMRATTLIDMDQKDLIVPNKTFITSQLINWTLSDAVTRVVIPVGIAYGSDVELAHKVMVDTVKSTPLVLAEPEPSVLMVGFGESSLDFSIRVFVCELSNRLPVTHDLLFRLEKALREHRIEVPFPQRDIHVRSVVHDASETNHDVQQLITAPQE</sequence>
<evidence type="ECO:0000256" key="8">
    <source>
        <dbReference type="SAM" id="Phobius"/>
    </source>
</evidence>
<proteinExistence type="inferred from homology"/>
<keyword evidence="7" id="KW-0175">Coiled coil</keyword>
<feature type="domain" description="Mechanosensitive ion channel MscS porin" evidence="12">
    <location>
        <begin position="56"/>
        <end position="295"/>
    </location>
</feature>
<dbReference type="Gene3D" id="3.30.70.100">
    <property type="match status" value="1"/>
</dbReference>
<feature type="domain" description="Mechanosensitive ion channel MscS C-terminal" evidence="13">
    <location>
        <begin position="1037"/>
        <end position="1119"/>
    </location>
</feature>
<dbReference type="SUPFAM" id="SSF50182">
    <property type="entry name" value="Sm-like ribonucleoproteins"/>
    <property type="match status" value="1"/>
</dbReference>
<evidence type="ECO:0000313" key="15">
    <source>
        <dbReference type="EMBL" id="PPK68224.1"/>
    </source>
</evidence>
<dbReference type="InterPro" id="IPR024393">
    <property type="entry name" value="MscS_porin"/>
</dbReference>
<evidence type="ECO:0000259" key="14">
    <source>
        <dbReference type="Pfam" id="PF21088"/>
    </source>
</evidence>
<dbReference type="Pfam" id="PF00924">
    <property type="entry name" value="MS_channel_2nd"/>
    <property type="match status" value="1"/>
</dbReference>
<comment type="caution">
    <text evidence="15">The sequence shown here is derived from an EMBL/GenBank/DDBJ whole genome shotgun (WGS) entry which is preliminary data.</text>
</comment>
<dbReference type="InterPro" id="IPR011014">
    <property type="entry name" value="MscS_channel_TM-2"/>
</dbReference>
<evidence type="ECO:0000259" key="10">
    <source>
        <dbReference type="Pfam" id="PF00924"/>
    </source>
</evidence>
<feature type="domain" description="Mechanosensitive ion channel transmembrane helices 2/3" evidence="14">
    <location>
        <begin position="922"/>
        <end position="962"/>
    </location>
</feature>
<dbReference type="GO" id="GO:0008381">
    <property type="term" value="F:mechanosensitive monoatomic ion channel activity"/>
    <property type="evidence" value="ECO:0007669"/>
    <property type="project" value="UniProtKB-ARBA"/>
</dbReference>
<name>A0A2S6GSM9_9GAMM</name>
<dbReference type="PANTHER" id="PTHR30347:SF1">
    <property type="entry name" value="MECHANOSENSITIVE CHANNEL MSCK"/>
    <property type="match status" value="1"/>
</dbReference>
<evidence type="ECO:0000256" key="5">
    <source>
        <dbReference type="ARBA" id="ARBA00022989"/>
    </source>
</evidence>
<feature type="transmembrane region" description="Helical" evidence="8">
    <location>
        <begin position="827"/>
        <end position="844"/>
    </location>
</feature>
<dbReference type="InterPro" id="IPR010920">
    <property type="entry name" value="LSM_dom_sf"/>
</dbReference>
<feature type="transmembrane region" description="Helical" evidence="8">
    <location>
        <begin position="877"/>
        <end position="897"/>
    </location>
</feature>
<dbReference type="AlphaFoldDB" id="A0A2S6GSM9"/>
<evidence type="ECO:0000256" key="6">
    <source>
        <dbReference type="ARBA" id="ARBA00023136"/>
    </source>
</evidence>
<feature type="transmembrane region" description="Helical" evidence="8">
    <location>
        <begin position="948"/>
        <end position="976"/>
    </location>
</feature>
<evidence type="ECO:0000256" key="1">
    <source>
        <dbReference type="ARBA" id="ARBA00004651"/>
    </source>
</evidence>
<dbReference type="Gene3D" id="2.30.30.60">
    <property type="match status" value="1"/>
</dbReference>
<evidence type="ECO:0000256" key="3">
    <source>
        <dbReference type="ARBA" id="ARBA00022475"/>
    </source>
</evidence>
<evidence type="ECO:0000259" key="12">
    <source>
        <dbReference type="Pfam" id="PF12795"/>
    </source>
</evidence>
<dbReference type="InterPro" id="IPR049278">
    <property type="entry name" value="MS_channel_C"/>
</dbReference>
<feature type="transmembrane region" description="Helical" evidence="8">
    <location>
        <begin position="569"/>
        <end position="590"/>
    </location>
</feature>
<dbReference type="Pfam" id="PF12794">
    <property type="entry name" value="MscS_TM"/>
    <property type="match status" value="1"/>
</dbReference>
<evidence type="ECO:0000256" key="7">
    <source>
        <dbReference type="SAM" id="Coils"/>
    </source>
</evidence>
<evidence type="ECO:0000256" key="4">
    <source>
        <dbReference type="ARBA" id="ARBA00022692"/>
    </source>
</evidence>
<dbReference type="InterPro" id="IPR049142">
    <property type="entry name" value="MS_channel_1st"/>
</dbReference>
<feature type="domain" description="Mechanosensitive ion channel inner membrane" evidence="11">
    <location>
        <begin position="524"/>
        <end position="860"/>
    </location>
</feature>
<dbReference type="RefSeq" id="WP_104424653.1">
    <property type="nucleotide sequence ID" value="NZ_PTIY01000012.1"/>
</dbReference>
<feature type="coiled-coil region" evidence="7">
    <location>
        <begin position="266"/>
        <end position="328"/>
    </location>
</feature>
<evidence type="ECO:0000259" key="11">
    <source>
        <dbReference type="Pfam" id="PF12794"/>
    </source>
</evidence>
<comment type="subcellular location">
    <subcellularLocation>
        <location evidence="1">Cell membrane</location>
        <topology evidence="1">Multi-pass membrane protein</topology>
    </subcellularLocation>
</comment>
<feature type="signal peptide" evidence="9">
    <location>
        <begin position="1"/>
        <end position="32"/>
    </location>
</feature>
<feature type="coiled-coil region" evidence="7">
    <location>
        <begin position="102"/>
        <end position="170"/>
    </location>
</feature>
<keyword evidence="5 8" id="KW-1133">Transmembrane helix</keyword>
<keyword evidence="3" id="KW-1003">Cell membrane</keyword>
<feature type="transmembrane region" description="Helical" evidence="8">
    <location>
        <begin position="650"/>
        <end position="671"/>
    </location>
</feature>
<dbReference type="InterPro" id="IPR052702">
    <property type="entry name" value="MscS-like_channel"/>
</dbReference>
<dbReference type="InterPro" id="IPR025692">
    <property type="entry name" value="MscS_IM_dom1"/>
</dbReference>
<accession>A0A2S6GSM9</accession>
<organism evidence="15 16">
    <name type="scientific">Methylobacter tundripaludum</name>
    <dbReference type="NCBI Taxonomy" id="173365"/>
    <lineage>
        <taxon>Bacteria</taxon>
        <taxon>Pseudomonadati</taxon>
        <taxon>Pseudomonadota</taxon>
        <taxon>Gammaproteobacteria</taxon>
        <taxon>Methylococcales</taxon>
        <taxon>Methylococcaceae</taxon>
        <taxon>Methylobacter</taxon>
    </lineage>
</organism>
<feature type="transmembrane region" description="Helical" evidence="8">
    <location>
        <begin position="917"/>
        <end position="936"/>
    </location>
</feature>
<feature type="chain" id="PRO_5015745491" evidence="9">
    <location>
        <begin position="33"/>
        <end position="1152"/>
    </location>
</feature>
<protein>
    <submittedName>
        <fullName evidence="15">Potassium efflux system protein</fullName>
    </submittedName>
</protein>
<evidence type="ECO:0000256" key="2">
    <source>
        <dbReference type="ARBA" id="ARBA00008017"/>
    </source>
</evidence>
<feature type="transmembrane region" description="Helical" evidence="8">
    <location>
        <begin position="610"/>
        <end position="630"/>
    </location>
</feature>
<dbReference type="InterPro" id="IPR011066">
    <property type="entry name" value="MscS_channel_C_sf"/>
</dbReference>
<dbReference type="Pfam" id="PF21088">
    <property type="entry name" value="MS_channel_1st"/>
    <property type="match status" value="1"/>
</dbReference>
<dbReference type="Gene3D" id="1.10.287.1260">
    <property type="match status" value="1"/>
</dbReference>